<feature type="compositionally biased region" description="Low complexity" evidence="1">
    <location>
        <begin position="501"/>
        <end position="518"/>
    </location>
</feature>
<dbReference type="InterPro" id="IPR012337">
    <property type="entry name" value="RNaseH-like_sf"/>
</dbReference>
<dbReference type="Pfam" id="PF01609">
    <property type="entry name" value="DDE_Tnp_1"/>
    <property type="match status" value="1"/>
</dbReference>
<dbReference type="NCBIfam" id="NF033592">
    <property type="entry name" value="transpos_IS4_1"/>
    <property type="match status" value="1"/>
</dbReference>
<dbReference type="Proteomes" id="UP000245469">
    <property type="component" value="Unassembled WGS sequence"/>
</dbReference>
<organism evidence="4 5">
    <name type="scientific">Quadrisphaera granulorum</name>
    <dbReference type="NCBI Taxonomy" id="317664"/>
    <lineage>
        <taxon>Bacteria</taxon>
        <taxon>Bacillati</taxon>
        <taxon>Actinomycetota</taxon>
        <taxon>Actinomycetes</taxon>
        <taxon>Kineosporiales</taxon>
        <taxon>Kineosporiaceae</taxon>
        <taxon>Quadrisphaera</taxon>
    </lineage>
</organism>
<protein>
    <submittedName>
        <fullName evidence="4">DDE family transposase</fullName>
    </submittedName>
</protein>
<dbReference type="InterPro" id="IPR024473">
    <property type="entry name" value="Transposases_IS4_N"/>
</dbReference>
<feature type="domain" description="Transposase IS4-like" evidence="2">
    <location>
        <begin position="195"/>
        <end position="427"/>
    </location>
</feature>
<dbReference type="Pfam" id="PF13006">
    <property type="entry name" value="Nterm_IS4"/>
    <property type="match status" value="1"/>
</dbReference>
<dbReference type="EMBL" id="QGDQ01000050">
    <property type="protein sequence ID" value="PWJ45810.1"/>
    <property type="molecule type" value="Genomic_DNA"/>
</dbReference>
<sequence length="564" mass="60904">MPGAGLPAPTGPGDQDRARYAGPDGPLAIGALAGVVDRDVVDTAIENHHAGARRAGGRLPPWVLVYLQLLMWLFPTDDYEEVAERLTGAWRTWTDRDPWWAPVTASAISQGRTKLPWQVMADVFTQIAVPVAAPLAAGSWLASQGGADQRRLLMVVIDGFDLDVWDSPTNAGFFGRSGTVTRADGSSGSPFPKARVVVITEVGTHVPLHAATGAITTGEASLAAQLYPRLQPGQVLLADRNFPSWTALGQVAAAGAEVVWRARTDQRLPVLVEHADGSYTSVIINPEVRGTRRDAVKTAAKAAAKAAVEGLSAQGAAGGQGTAGAALDPAQARLVRVVDYEITNRGPGTPGSVTVDADEREIITVVTTLLDPVSFPAALLAQTYHERWEAETGFAKVKTCLRDKREVLRSRSPQLVLQEIWALMIVHYVLAATAAQAAEAVAVYDGAPPAPPASHGRVIRTHPHDDHDDHERDDHDDHERDDHDDHERDDEEREVPVRAEAPTASSTAPPQPDQQQQQADRHRQQERQDEDEEHEGLDPDRVRYSRALRTARRTVTDGPASFPP</sequence>
<dbReference type="InterPro" id="IPR047952">
    <property type="entry name" value="Transpos_IS4"/>
</dbReference>
<reference evidence="4 5" key="1">
    <citation type="submission" date="2018-03" db="EMBL/GenBank/DDBJ databases">
        <title>Genomic Encyclopedia of Archaeal and Bacterial Type Strains, Phase II (KMG-II): from individual species to whole genera.</title>
        <authorList>
            <person name="Goeker M."/>
        </authorList>
    </citation>
    <scope>NUCLEOTIDE SEQUENCE [LARGE SCALE GENOMIC DNA]</scope>
    <source>
        <strain evidence="4 5">DSM 44889</strain>
    </source>
</reference>
<accession>A0A315ZLD4</accession>
<dbReference type="PANTHER" id="PTHR37529:SF1">
    <property type="entry name" value="TRANSPOSASE INSG FOR INSERTION SEQUENCE ELEMENT IS4-RELATED"/>
    <property type="match status" value="1"/>
</dbReference>
<name>A0A315ZLD4_9ACTN</name>
<dbReference type="GO" id="GO:0003677">
    <property type="term" value="F:DNA binding"/>
    <property type="evidence" value="ECO:0007669"/>
    <property type="project" value="InterPro"/>
</dbReference>
<evidence type="ECO:0000259" key="3">
    <source>
        <dbReference type="Pfam" id="PF13006"/>
    </source>
</evidence>
<evidence type="ECO:0000313" key="5">
    <source>
        <dbReference type="Proteomes" id="UP000245469"/>
    </source>
</evidence>
<evidence type="ECO:0000313" key="4">
    <source>
        <dbReference type="EMBL" id="PWJ45810.1"/>
    </source>
</evidence>
<evidence type="ECO:0000256" key="1">
    <source>
        <dbReference type="SAM" id="MobiDB-lite"/>
    </source>
</evidence>
<keyword evidence="5" id="KW-1185">Reference proteome</keyword>
<feature type="compositionally biased region" description="Low complexity" evidence="1">
    <location>
        <begin position="1"/>
        <end position="13"/>
    </location>
</feature>
<feature type="compositionally biased region" description="Basic and acidic residues" evidence="1">
    <location>
        <begin position="462"/>
        <end position="486"/>
    </location>
</feature>
<comment type="caution">
    <text evidence="4">The sequence shown here is derived from an EMBL/GenBank/DDBJ whole genome shotgun (WGS) entry which is preliminary data.</text>
</comment>
<dbReference type="SUPFAM" id="SSF53098">
    <property type="entry name" value="Ribonuclease H-like"/>
    <property type="match status" value="1"/>
</dbReference>
<feature type="region of interest" description="Disordered" evidence="1">
    <location>
        <begin position="1"/>
        <end position="21"/>
    </location>
</feature>
<dbReference type="GO" id="GO:0004803">
    <property type="term" value="F:transposase activity"/>
    <property type="evidence" value="ECO:0007669"/>
    <property type="project" value="InterPro"/>
</dbReference>
<dbReference type="PANTHER" id="PTHR37529">
    <property type="entry name" value="TRANSPOSASE INSG FOR INSERTION SEQUENCE ELEMENT IS4-RELATED"/>
    <property type="match status" value="1"/>
</dbReference>
<feature type="domain" description="Transposase IS4 N-terminal" evidence="3">
    <location>
        <begin position="28"/>
        <end position="125"/>
    </location>
</feature>
<gene>
    <name evidence="4" type="ORF">BXY45_1508</name>
</gene>
<proteinExistence type="predicted"/>
<feature type="region of interest" description="Disordered" evidence="1">
    <location>
        <begin position="449"/>
        <end position="564"/>
    </location>
</feature>
<dbReference type="InterPro" id="IPR002559">
    <property type="entry name" value="Transposase_11"/>
</dbReference>
<evidence type="ECO:0000259" key="2">
    <source>
        <dbReference type="Pfam" id="PF01609"/>
    </source>
</evidence>
<dbReference type="AlphaFoldDB" id="A0A315ZLD4"/>
<dbReference type="GO" id="GO:0006313">
    <property type="term" value="P:DNA transposition"/>
    <property type="evidence" value="ECO:0007669"/>
    <property type="project" value="InterPro"/>
</dbReference>